<organism evidence="2 3">
    <name type="scientific">Haematococcus lacustris</name>
    <name type="common">Green alga</name>
    <name type="synonym">Haematococcus pluvialis</name>
    <dbReference type="NCBI Taxonomy" id="44745"/>
    <lineage>
        <taxon>Eukaryota</taxon>
        <taxon>Viridiplantae</taxon>
        <taxon>Chlorophyta</taxon>
        <taxon>core chlorophytes</taxon>
        <taxon>Chlorophyceae</taxon>
        <taxon>CS clade</taxon>
        <taxon>Chlamydomonadales</taxon>
        <taxon>Haematococcaceae</taxon>
        <taxon>Haematococcus</taxon>
    </lineage>
</organism>
<keyword evidence="3" id="KW-1185">Reference proteome</keyword>
<evidence type="ECO:0000313" key="3">
    <source>
        <dbReference type="Proteomes" id="UP000485058"/>
    </source>
</evidence>
<protein>
    <submittedName>
        <fullName evidence="2">Uncharacterized protein</fullName>
    </submittedName>
</protein>
<proteinExistence type="predicted"/>
<comment type="caution">
    <text evidence="2">The sequence shown here is derived from an EMBL/GenBank/DDBJ whole genome shotgun (WGS) entry which is preliminary data.</text>
</comment>
<reference evidence="2 3" key="1">
    <citation type="submission" date="2020-02" db="EMBL/GenBank/DDBJ databases">
        <title>Draft genome sequence of Haematococcus lacustris strain NIES-144.</title>
        <authorList>
            <person name="Morimoto D."/>
            <person name="Nakagawa S."/>
            <person name="Yoshida T."/>
            <person name="Sawayama S."/>
        </authorList>
    </citation>
    <scope>NUCLEOTIDE SEQUENCE [LARGE SCALE GENOMIC DNA]</scope>
    <source>
        <strain evidence="2 3">NIES-144</strain>
    </source>
</reference>
<dbReference type="EMBL" id="BLLF01003409">
    <property type="protein sequence ID" value="GFH27255.1"/>
    <property type="molecule type" value="Genomic_DNA"/>
</dbReference>
<evidence type="ECO:0000313" key="2">
    <source>
        <dbReference type="EMBL" id="GFH27255.1"/>
    </source>
</evidence>
<accession>A0A699ZYS6</accession>
<gene>
    <name evidence="2" type="ORF">HaLaN_25550</name>
</gene>
<sequence>MDSGGMFGQRARGSDATRTRQSTLPVTPCRFSAIFLVPKTASPRKHPANVLHRGLGVERAHKRLDNSS</sequence>
<dbReference type="AlphaFoldDB" id="A0A699ZYS6"/>
<feature type="region of interest" description="Disordered" evidence="1">
    <location>
        <begin position="1"/>
        <end position="23"/>
    </location>
</feature>
<evidence type="ECO:0000256" key="1">
    <source>
        <dbReference type="SAM" id="MobiDB-lite"/>
    </source>
</evidence>
<name>A0A699ZYS6_HAELA</name>
<dbReference type="Proteomes" id="UP000485058">
    <property type="component" value="Unassembled WGS sequence"/>
</dbReference>